<gene>
    <name evidence="3" type="ORF">ISU07_16655</name>
</gene>
<keyword evidence="3" id="KW-0413">Isomerase</keyword>
<evidence type="ECO:0000259" key="1">
    <source>
        <dbReference type="Pfam" id="PF07398"/>
    </source>
</evidence>
<dbReference type="InterPro" id="IPR034660">
    <property type="entry name" value="DinB/YfiT-like"/>
</dbReference>
<evidence type="ECO:0000313" key="4">
    <source>
        <dbReference type="Proteomes" id="UP000640489"/>
    </source>
</evidence>
<sequence length="235" mass="25629">MDDLDPQGAFELLPEATQRLVRTVDRLGDDELGEPSGLPDWTRAHVVAHLALNSEGLAGVLQGRMAGEPTTMYPSDDARSADIEELAAGDRAELRERFLAGTTLVTDAVDHFPDEWWGETFERTPGGRVIRYAAIPGMRLREVEIHHVDLAAGFDPTGWSDAFAAHLITAMVKREPSDEGFRVLATDLARTWEVGSPDETTVSGPAGDLAWWLTGRPPADSLTCSTGDLPRVKAW</sequence>
<reference evidence="3" key="1">
    <citation type="submission" date="2020-11" db="EMBL/GenBank/DDBJ databases">
        <title>Nocardioides sp. nov., isolated from Soil of Cynanchum wilfordii Hemsley rhizosphere.</title>
        <authorList>
            <person name="Lee J.-S."/>
            <person name="Suh M.K."/>
            <person name="Kim J.-S."/>
        </authorList>
    </citation>
    <scope>NUCLEOTIDE SEQUENCE</scope>
    <source>
        <strain evidence="3">KCTC 19275</strain>
    </source>
</reference>
<dbReference type="InterPro" id="IPR010872">
    <property type="entry name" value="MDMPI_C-term_domain"/>
</dbReference>
<proteinExistence type="predicted"/>
<dbReference type="RefSeq" id="WP_194707954.1">
    <property type="nucleotide sequence ID" value="NZ_JADKPN010000011.1"/>
</dbReference>
<accession>A0A930VH99</accession>
<keyword evidence="4" id="KW-1185">Reference proteome</keyword>
<dbReference type="GO" id="GO:0016853">
    <property type="term" value="F:isomerase activity"/>
    <property type="evidence" value="ECO:0007669"/>
    <property type="project" value="UniProtKB-KW"/>
</dbReference>
<dbReference type="AlphaFoldDB" id="A0A930VH99"/>
<dbReference type="InterPro" id="IPR024344">
    <property type="entry name" value="MDMPI_metal-binding"/>
</dbReference>
<dbReference type="Gene3D" id="1.20.120.450">
    <property type="entry name" value="dinb family like domain"/>
    <property type="match status" value="1"/>
</dbReference>
<dbReference type="Pfam" id="PF07398">
    <property type="entry name" value="MDMPI_C"/>
    <property type="match status" value="1"/>
</dbReference>
<dbReference type="EMBL" id="JADKPN010000011">
    <property type="protein sequence ID" value="MBF4764765.1"/>
    <property type="molecule type" value="Genomic_DNA"/>
</dbReference>
<feature type="domain" description="Mycothiol-dependent maleylpyruvate isomerase metal-binding" evidence="2">
    <location>
        <begin position="14"/>
        <end position="151"/>
    </location>
</feature>
<evidence type="ECO:0000259" key="2">
    <source>
        <dbReference type="Pfam" id="PF11716"/>
    </source>
</evidence>
<dbReference type="InterPro" id="IPR036527">
    <property type="entry name" value="SCP2_sterol-bd_dom_sf"/>
</dbReference>
<organism evidence="3 4">
    <name type="scientific">Nocardioides islandensis</name>
    <dbReference type="NCBI Taxonomy" id="433663"/>
    <lineage>
        <taxon>Bacteria</taxon>
        <taxon>Bacillati</taxon>
        <taxon>Actinomycetota</taxon>
        <taxon>Actinomycetes</taxon>
        <taxon>Propionibacteriales</taxon>
        <taxon>Nocardioidaceae</taxon>
        <taxon>Nocardioides</taxon>
    </lineage>
</organism>
<feature type="domain" description="MDMPI C-terminal" evidence="1">
    <location>
        <begin position="164"/>
        <end position="232"/>
    </location>
</feature>
<dbReference type="Gene3D" id="3.30.1050.20">
    <property type="match status" value="1"/>
</dbReference>
<dbReference type="SUPFAM" id="SSF55718">
    <property type="entry name" value="SCP-like"/>
    <property type="match status" value="1"/>
</dbReference>
<dbReference type="Pfam" id="PF11716">
    <property type="entry name" value="MDMPI_N"/>
    <property type="match status" value="1"/>
</dbReference>
<comment type="caution">
    <text evidence="3">The sequence shown here is derived from an EMBL/GenBank/DDBJ whole genome shotgun (WGS) entry which is preliminary data.</text>
</comment>
<name>A0A930VH99_9ACTN</name>
<dbReference type="Proteomes" id="UP000640489">
    <property type="component" value="Unassembled WGS sequence"/>
</dbReference>
<dbReference type="InterPro" id="IPR017517">
    <property type="entry name" value="Maleyloyr_isom"/>
</dbReference>
<dbReference type="NCBIfam" id="TIGR03083">
    <property type="entry name" value="maleylpyruvate isomerase family mycothiol-dependent enzyme"/>
    <property type="match status" value="1"/>
</dbReference>
<protein>
    <submittedName>
        <fullName evidence="3">Maleylpyruvate isomerase family mycothiol-dependent enzyme</fullName>
    </submittedName>
</protein>
<dbReference type="GO" id="GO:0046872">
    <property type="term" value="F:metal ion binding"/>
    <property type="evidence" value="ECO:0007669"/>
    <property type="project" value="InterPro"/>
</dbReference>
<dbReference type="SUPFAM" id="SSF109854">
    <property type="entry name" value="DinB/YfiT-like putative metalloenzymes"/>
    <property type="match status" value="1"/>
</dbReference>
<evidence type="ECO:0000313" key="3">
    <source>
        <dbReference type="EMBL" id="MBF4764765.1"/>
    </source>
</evidence>